<evidence type="ECO:0000313" key="5">
    <source>
        <dbReference type="Proteomes" id="UP000267821"/>
    </source>
</evidence>
<dbReference type="GO" id="GO:0006457">
    <property type="term" value="P:protein folding"/>
    <property type="evidence" value="ECO:0007669"/>
    <property type="project" value="InterPro"/>
</dbReference>
<dbReference type="PANTHER" id="PTHR12674">
    <property type="entry name" value="PREFOLDIN SUBUNIT 5"/>
    <property type="match status" value="1"/>
</dbReference>
<accession>A0A3N4LS57</accession>
<gene>
    <name evidence="4" type="ORF">L211DRAFT_54562</name>
</gene>
<organism evidence="4 5">
    <name type="scientific">Terfezia boudieri ATCC MYA-4762</name>
    <dbReference type="NCBI Taxonomy" id="1051890"/>
    <lineage>
        <taxon>Eukaryota</taxon>
        <taxon>Fungi</taxon>
        <taxon>Dikarya</taxon>
        <taxon>Ascomycota</taxon>
        <taxon>Pezizomycotina</taxon>
        <taxon>Pezizomycetes</taxon>
        <taxon>Pezizales</taxon>
        <taxon>Pezizaceae</taxon>
        <taxon>Terfezia</taxon>
    </lineage>
</organism>
<evidence type="ECO:0000313" key="4">
    <source>
        <dbReference type="EMBL" id="RPB25743.1"/>
    </source>
</evidence>
<dbReference type="AlphaFoldDB" id="A0A3N4LS57"/>
<evidence type="ECO:0000256" key="3">
    <source>
        <dbReference type="SAM" id="Coils"/>
    </source>
</evidence>
<dbReference type="SUPFAM" id="SSF46579">
    <property type="entry name" value="Prefoldin"/>
    <property type="match status" value="1"/>
</dbReference>
<evidence type="ECO:0000256" key="1">
    <source>
        <dbReference type="ARBA" id="ARBA00010048"/>
    </source>
</evidence>
<keyword evidence="3" id="KW-0175">Coiled coil</keyword>
<dbReference type="GO" id="GO:0051082">
    <property type="term" value="F:unfolded protein binding"/>
    <property type="evidence" value="ECO:0007669"/>
    <property type="project" value="InterPro"/>
</dbReference>
<dbReference type="Pfam" id="PF02996">
    <property type="entry name" value="Prefoldin"/>
    <property type="match status" value="1"/>
</dbReference>
<dbReference type="GO" id="GO:1990113">
    <property type="term" value="P:RNA polymerase I assembly"/>
    <property type="evidence" value="ECO:0007669"/>
    <property type="project" value="TreeGrafter"/>
</dbReference>
<dbReference type="Gene3D" id="1.10.287.370">
    <property type="match status" value="1"/>
</dbReference>
<dbReference type="EMBL" id="ML121536">
    <property type="protein sequence ID" value="RPB25743.1"/>
    <property type="molecule type" value="Genomic_DNA"/>
</dbReference>
<dbReference type="GO" id="GO:0016272">
    <property type="term" value="C:prefoldin complex"/>
    <property type="evidence" value="ECO:0007669"/>
    <property type="project" value="InterPro"/>
</dbReference>
<comment type="similarity">
    <text evidence="1">Belongs to the prefoldin subunit alpha family.</text>
</comment>
<dbReference type="GO" id="GO:0005737">
    <property type="term" value="C:cytoplasm"/>
    <property type="evidence" value="ECO:0007669"/>
    <property type="project" value="TreeGrafter"/>
</dbReference>
<dbReference type="InterPro" id="IPR009053">
    <property type="entry name" value="Prefoldin"/>
</dbReference>
<proteinExistence type="inferred from homology"/>
<dbReference type="FunCoup" id="A0A3N4LS57">
    <property type="interactions" value="1020"/>
</dbReference>
<dbReference type="Proteomes" id="UP000267821">
    <property type="component" value="Unassembled WGS sequence"/>
</dbReference>
<sequence>MPFELNNQPPTMSSSKDAGKQQLVDLSSLSAQNLSSVKQQLDEELQHLTDSFAKLRTAQSKFQECIKTIQTGVSPDVEGKTILIPLTSSLYVPGSLTSVDTVIVDIGTGYYIEKSTTDAQAFYKNKVDSIQQNIIDLEKIITQKSQNVRIVEEVLRQKMLGGVGGSGAAAGSSA</sequence>
<feature type="coiled-coil region" evidence="3">
    <location>
        <begin position="31"/>
        <end position="58"/>
    </location>
</feature>
<dbReference type="InParanoid" id="A0A3N4LS57"/>
<dbReference type="PANTHER" id="PTHR12674:SF2">
    <property type="entry name" value="PREFOLDIN SUBUNIT 5"/>
    <property type="match status" value="1"/>
</dbReference>
<dbReference type="FunFam" id="1.10.287.370:FF:000004">
    <property type="entry name" value="Probable prefoldin subunit 5"/>
    <property type="match status" value="1"/>
</dbReference>
<dbReference type="InterPro" id="IPR011599">
    <property type="entry name" value="PFD_alpha_archaea"/>
</dbReference>
<name>A0A3N4LS57_9PEZI</name>
<dbReference type="NCBIfam" id="TIGR00293">
    <property type="entry name" value="prefoldin subunit alpha"/>
    <property type="match status" value="1"/>
</dbReference>
<dbReference type="InterPro" id="IPR004127">
    <property type="entry name" value="Prefoldin_subunit_alpha"/>
</dbReference>
<reference evidence="4 5" key="1">
    <citation type="journal article" date="2018" name="Nat. Ecol. Evol.">
        <title>Pezizomycetes genomes reveal the molecular basis of ectomycorrhizal truffle lifestyle.</title>
        <authorList>
            <person name="Murat C."/>
            <person name="Payen T."/>
            <person name="Noel B."/>
            <person name="Kuo A."/>
            <person name="Morin E."/>
            <person name="Chen J."/>
            <person name="Kohler A."/>
            <person name="Krizsan K."/>
            <person name="Balestrini R."/>
            <person name="Da Silva C."/>
            <person name="Montanini B."/>
            <person name="Hainaut M."/>
            <person name="Levati E."/>
            <person name="Barry K.W."/>
            <person name="Belfiori B."/>
            <person name="Cichocki N."/>
            <person name="Clum A."/>
            <person name="Dockter R.B."/>
            <person name="Fauchery L."/>
            <person name="Guy J."/>
            <person name="Iotti M."/>
            <person name="Le Tacon F."/>
            <person name="Lindquist E.A."/>
            <person name="Lipzen A."/>
            <person name="Malagnac F."/>
            <person name="Mello A."/>
            <person name="Molinier V."/>
            <person name="Miyauchi S."/>
            <person name="Poulain J."/>
            <person name="Riccioni C."/>
            <person name="Rubini A."/>
            <person name="Sitrit Y."/>
            <person name="Splivallo R."/>
            <person name="Traeger S."/>
            <person name="Wang M."/>
            <person name="Zifcakova L."/>
            <person name="Wipf D."/>
            <person name="Zambonelli A."/>
            <person name="Paolocci F."/>
            <person name="Nowrousian M."/>
            <person name="Ottonello S."/>
            <person name="Baldrian P."/>
            <person name="Spatafora J.W."/>
            <person name="Henrissat B."/>
            <person name="Nagy L.G."/>
            <person name="Aury J.M."/>
            <person name="Wincker P."/>
            <person name="Grigoriev I.V."/>
            <person name="Bonfante P."/>
            <person name="Martin F.M."/>
        </authorList>
    </citation>
    <scope>NUCLEOTIDE SEQUENCE [LARGE SCALE GENOMIC DNA]</scope>
    <source>
        <strain evidence="4 5">ATCC MYA-4762</strain>
    </source>
</reference>
<dbReference type="GO" id="GO:1990114">
    <property type="term" value="P:RNA polymerase II core complex assembly"/>
    <property type="evidence" value="ECO:0007669"/>
    <property type="project" value="TreeGrafter"/>
</dbReference>
<protein>
    <submittedName>
        <fullName evidence="4">Prefoldin alpha subunit</fullName>
    </submittedName>
</protein>
<dbReference type="GO" id="GO:1990115">
    <property type="term" value="P:RNA polymerase III assembly"/>
    <property type="evidence" value="ECO:0007669"/>
    <property type="project" value="TreeGrafter"/>
</dbReference>
<evidence type="ECO:0000256" key="2">
    <source>
        <dbReference type="ARBA" id="ARBA00023186"/>
    </source>
</evidence>
<dbReference type="OrthoDB" id="10267474at2759"/>
<keyword evidence="5" id="KW-1185">Reference proteome</keyword>
<dbReference type="STRING" id="1051890.A0A3N4LS57"/>
<dbReference type="CDD" id="cd23157">
    <property type="entry name" value="Prefoldin_5"/>
    <property type="match status" value="1"/>
</dbReference>
<keyword evidence="2" id="KW-0143">Chaperone</keyword>